<dbReference type="Gene3D" id="1.20.5.100">
    <property type="entry name" value="Cytochrome c1, transmembrane anchor, C-terminal"/>
    <property type="match status" value="1"/>
</dbReference>
<dbReference type="InterPro" id="IPR036909">
    <property type="entry name" value="Cyt_c-like_dom_sf"/>
</dbReference>
<dbReference type="Gene3D" id="1.10.760.10">
    <property type="entry name" value="Cytochrome c-like domain"/>
    <property type="match status" value="2"/>
</dbReference>
<dbReference type="PROSITE" id="PS51007">
    <property type="entry name" value="CYTC"/>
    <property type="match status" value="1"/>
</dbReference>
<keyword evidence="11 14" id="KW-0408">Iron</keyword>
<keyword evidence="9" id="KW-0249">Electron transport</keyword>
<evidence type="ECO:0000256" key="9">
    <source>
        <dbReference type="ARBA" id="ARBA00022982"/>
    </source>
</evidence>
<evidence type="ECO:0000256" key="13">
    <source>
        <dbReference type="ARBA" id="ARBA00023136"/>
    </source>
</evidence>
<keyword evidence="18" id="KW-1185">Reference proteome</keyword>
<keyword evidence="3" id="KW-0813">Transport</keyword>
<dbReference type="PANTHER" id="PTHR10266:SF3">
    <property type="entry name" value="CYTOCHROME C1, HEME PROTEIN, MITOCHONDRIAL"/>
    <property type="match status" value="1"/>
</dbReference>
<dbReference type="PANTHER" id="PTHR10266">
    <property type="entry name" value="CYTOCHROME C1"/>
    <property type="match status" value="1"/>
</dbReference>
<dbReference type="PRINTS" id="PR00603">
    <property type="entry name" value="CYTOCHROMEC1"/>
</dbReference>
<gene>
    <name evidence="17" type="ORF">HID58_061771</name>
</gene>
<name>A0ABQ7ZZJ7_BRANA</name>
<keyword evidence="7 14" id="KW-0479">Metal-binding</keyword>
<evidence type="ECO:0000256" key="11">
    <source>
        <dbReference type="ARBA" id="ARBA00023004"/>
    </source>
</evidence>
<keyword evidence="4 14" id="KW-0349">Heme</keyword>
<dbReference type="InterPro" id="IPR021157">
    <property type="entry name" value="Cyt_c1_TM_anchor_C"/>
</dbReference>
<keyword evidence="5" id="KW-0679">Respiratory chain</keyword>
<dbReference type="SUPFAM" id="SSF46626">
    <property type="entry name" value="Cytochrome c"/>
    <property type="match status" value="1"/>
</dbReference>
<evidence type="ECO:0000256" key="4">
    <source>
        <dbReference type="ARBA" id="ARBA00022617"/>
    </source>
</evidence>
<evidence type="ECO:0000256" key="5">
    <source>
        <dbReference type="ARBA" id="ARBA00022660"/>
    </source>
</evidence>
<keyword evidence="12" id="KW-0496">Mitochondrion</keyword>
<proteinExistence type="inferred from homology"/>
<comment type="similarity">
    <text evidence="2">Belongs to the cytochrome c family.</text>
</comment>
<keyword evidence="8" id="KW-0999">Mitochondrion inner membrane</keyword>
<evidence type="ECO:0000256" key="15">
    <source>
        <dbReference type="SAM" id="Phobius"/>
    </source>
</evidence>
<evidence type="ECO:0000256" key="12">
    <source>
        <dbReference type="ARBA" id="ARBA00023128"/>
    </source>
</evidence>
<evidence type="ECO:0000256" key="3">
    <source>
        <dbReference type="ARBA" id="ARBA00022448"/>
    </source>
</evidence>
<dbReference type="EMBL" id="JAGKQM010000014">
    <property type="protein sequence ID" value="KAH0885675.1"/>
    <property type="molecule type" value="Genomic_DNA"/>
</dbReference>
<evidence type="ECO:0000256" key="7">
    <source>
        <dbReference type="ARBA" id="ARBA00022723"/>
    </source>
</evidence>
<evidence type="ECO:0000313" key="17">
    <source>
        <dbReference type="EMBL" id="KAH0885675.1"/>
    </source>
</evidence>
<evidence type="ECO:0000256" key="8">
    <source>
        <dbReference type="ARBA" id="ARBA00022792"/>
    </source>
</evidence>
<evidence type="ECO:0000256" key="2">
    <source>
        <dbReference type="ARBA" id="ARBA00006488"/>
    </source>
</evidence>
<feature type="domain" description="Cytochrome c" evidence="16">
    <location>
        <begin position="71"/>
        <end position="178"/>
    </location>
</feature>
<evidence type="ECO:0000256" key="6">
    <source>
        <dbReference type="ARBA" id="ARBA00022692"/>
    </source>
</evidence>
<accession>A0ABQ7ZZJ7</accession>
<sequence>MIFYYIIFLVVACFILRELIGYNKRRTTTCHGVTGLLSFSTVASADEAEHGLECPTFPWPHDGILSSYDHASIRRGHQVYQQVCASCHSMSLISYRDLVGVAYTEEEAKAMAAEIEVVDGPSDEVFALLTGYRDPPAGISIREGLHYNPYFPGGAIAMPKMLNDEAVEYEDGTSATEAQMGKDVVSFLSWAAEPEMEVRKLMGFKWIILLSLFLLQAAYYRETEMWVRHWKWSVLKSRKLVLDVVN</sequence>
<organism evidence="17 18">
    <name type="scientific">Brassica napus</name>
    <name type="common">Rape</name>
    <dbReference type="NCBI Taxonomy" id="3708"/>
    <lineage>
        <taxon>Eukaryota</taxon>
        <taxon>Viridiplantae</taxon>
        <taxon>Streptophyta</taxon>
        <taxon>Embryophyta</taxon>
        <taxon>Tracheophyta</taxon>
        <taxon>Spermatophyta</taxon>
        <taxon>Magnoliopsida</taxon>
        <taxon>eudicotyledons</taxon>
        <taxon>Gunneridae</taxon>
        <taxon>Pentapetalae</taxon>
        <taxon>rosids</taxon>
        <taxon>malvids</taxon>
        <taxon>Brassicales</taxon>
        <taxon>Brassicaceae</taxon>
        <taxon>Brassiceae</taxon>
        <taxon>Brassica</taxon>
    </lineage>
</organism>
<keyword evidence="6 15" id="KW-0812">Transmembrane</keyword>
<dbReference type="InterPro" id="IPR009056">
    <property type="entry name" value="Cyt_c-like_dom"/>
</dbReference>
<comment type="caution">
    <text evidence="17">The sequence shown here is derived from an EMBL/GenBank/DDBJ whole genome shotgun (WGS) entry which is preliminary data.</text>
</comment>
<keyword evidence="10 15" id="KW-1133">Transmembrane helix</keyword>
<keyword evidence="13 15" id="KW-0472">Membrane</keyword>
<evidence type="ECO:0000256" key="1">
    <source>
        <dbReference type="ARBA" id="ARBA00004273"/>
    </source>
</evidence>
<feature type="transmembrane region" description="Helical" evidence="15">
    <location>
        <begin position="203"/>
        <end position="220"/>
    </location>
</feature>
<evidence type="ECO:0000256" key="10">
    <source>
        <dbReference type="ARBA" id="ARBA00022989"/>
    </source>
</evidence>
<dbReference type="Proteomes" id="UP000824890">
    <property type="component" value="Unassembled WGS sequence"/>
</dbReference>
<evidence type="ECO:0000259" key="16">
    <source>
        <dbReference type="PROSITE" id="PS51007"/>
    </source>
</evidence>
<reference evidence="17 18" key="1">
    <citation type="submission" date="2021-05" db="EMBL/GenBank/DDBJ databases">
        <title>Genome Assembly of Synthetic Allotetraploid Brassica napus Reveals Homoeologous Exchanges between Subgenomes.</title>
        <authorList>
            <person name="Davis J.T."/>
        </authorList>
    </citation>
    <scope>NUCLEOTIDE SEQUENCE [LARGE SCALE GENOMIC DNA]</scope>
    <source>
        <strain evidence="18">cv. Da-Ae</strain>
        <tissue evidence="17">Seedling</tissue>
    </source>
</reference>
<dbReference type="SUPFAM" id="SSF81496">
    <property type="entry name" value="Cytochrome c1 subunit of cytochrome bc1 complex (Ubiquinol-cytochrome c reductase), transmembrane anchor"/>
    <property type="match status" value="1"/>
</dbReference>
<comment type="subcellular location">
    <subcellularLocation>
        <location evidence="1">Mitochondrion inner membrane</location>
    </subcellularLocation>
</comment>
<evidence type="ECO:0000256" key="14">
    <source>
        <dbReference type="PROSITE-ProRule" id="PRU00433"/>
    </source>
</evidence>
<dbReference type="Pfam" id="PF02167">
    <property type="entry name" value="Cytochrom_C1"/>
    <property type="match status" value="1"/>
</dbReference>
<dbReference type="InterPro" id="IPR002326">
    <property type="entry name" value="Cyt_c1"/>
</dbReference>
<protein>
    <recommendedName>
        <fullName evidence="16">Cytochrome c domain-containing protein</fullName>
    </recommendedName>
</protein>
<evidence type="ECO:0000313" key="18">
    <source>
        <dbReference type="Proteomes" id="UP000824890"/>
    </source>
</evidence>